<dbReference type="EMBL" id="RFFJ01000045">
    <property type="protein sequence ID" value="RMI41458.1"/>
    <property type="molecule type" value="Genomic_DNA"/>
</dbReference>
<organism evidence="1 2">
    <name type="scientific">Streptomyces triticirhizae</name>
    <dbReference type="NCBI Taxonomy" id="2483353"/>
    <lineage>
        <taxon>Bacteria</taxon>
        <taxon>Bacillati</taxon>
        <taxon>Actinomycetota</taxon>
        <taxon>Actinomycetes</taxon>
        <taxon>Kitasatosporales</taxon>
        <taxon>Streptomycetaceae</taxon>
        <taxon>Streptomyces</taxon>
    </lineage>
</organism>
<evidence type="ECO:0000313" key="2">
    <source>
        <dbReference type="Proteomes" id="UP000278673"/>
    </source>
</evidence>
<evidence type="ECO:0000313" key="1">
    <source>
        <dbReference type="EMBL" id="RMI41458.1"/>
    </source>
</evidence>
<dbReference type="Gene3D" id="3.60.40.10">
    <property type="entry name" value="PPM-type phosphatase domain"/>
    <property type="match status" value="1"/>
</dbReference>
<keyword evidence="2" id="KW-1185">Reference proteome</keyword>
<dbReference type="AlphaFoldDB" id="A0A3M2M2W2"/>
<proteinExistence type="predicted"/>
<dbReference type="Proteomes" id="UP000278673">
    <property type="component" value="Unassembled WGS sequence"/>
</dbReference>
<dbReference type="InterPro" id="IPR036457">
    <property type="entry name" value="PPM-type-like_dom_sf"/>
</dbReference>
<gene>
    <name evidence="1" type="ORF">EBN88_10975</name>
</gene>
<protein>
    <submittedName>
        <fullName evidence="1">Serine/threonine protein phosphatase</fullName>
    </submittedName>
</protein>
<reference evidence="1 2" key="1">
    <citation type="submission" date="2018-10" db="EMBL/GenBank/DDBJ databases">
        <title>Isolation, diversity and antifungal activity of actinobacteria from wheat.</title>
        <authorList>
            <person name="Han C."/>
        </authorList>
    </citation>
    <scope>NUCLEOTIDE SEQUENCE [LARGE SCALE GENOMIC DNA]</scope>
    <source>
        <strain evidence="1 2">NEAU-YY642</strain>
    </source>
</reference>
<comment type="caution">
    <text evidence="1">The sequence shown here is derived from an EMBL/GenBank/DDBJ whole genome shotgun (WGS) entry which is preliminary data.</text>
</comment>
<dbReference type="SUPFAM" id="SSF81606">
    <property type="entry name" value="PP2C-like"/>
    <property type="match status" value="1"/>
</dbReference>
<name>A0A3M2M2W2_9ACTN</name>
<accession>A0A3M2M2W2</accession>
<sequence>MSVWTEVRPGFGEDAHPLVAFHRAGGEGVLAVFDGSGGAGAAPAWEAPDGDTRSGAWVGSRVARLAVESWFHRAVTRRDGDSPDALRDDLGDLLALAPSQHSKITGTMRRSLPTTLAGLRFWTASGEIRWQALWAGDSRAYVLSPRFGLQAVTRDHTEETDTLELLRSDPPMTNVISRDRPFHIETQRMTLHLPCVLLAATDGFFGYVHTPADFELLLLDTLSRAGDMAGWATELHRLVSDYSGDDASLSLVALGYADFEQLRHAFMPRGETLTAWLRRGGRPSVEGDAMRRWQDRTWAEYRGDYERLLRSTKEGSA</sequence>